<evidence type="ECO:0000256" key="1">
    <source>
        <dbReference type="SAM" id="Phobius"/>
    </source>
</evidence>
<sequence>MGVNVYCGKKIKMKKKWILLIIIIICLFFIFFIVNNETIKKGINKENLNPHSNEEKYMPSLKLLYEGKMNGIEFGIGTKYDKIITQWGKPEEYNDSFMGGILLKYGDTYFLVSDNQVTGIYYTGNNKIYGVQIGMELEQVEEILGSPNDLYTSQYSELYINEPLILKYKADKYIVNFEINTENKKVNSIAIFQDLEK</sequence>
<organism evidence="2 3">
    <name type="scientific">Aminipila terrae</name>
    <dbReference type="NCBI Taxonomy" id="2697030"/>
    <lineage>
        <taxon>Bacteria</taxon>
        <taxon>Bacillati</taxon>
        <taxon>Bacillota</taxon>
        <taxon>Clostridia</taxon>
        <taxon>Peptostreptococcales</taxon>
        <taxon>Anaerovoracaceae</taxon>
        <taxon>Aminipila</taxon>
    </lineage>
</organism>
<dbReference type="KEGG" id="amic:Ami3637_03710"/>
<gene>
    <name evidence="2" type="ORF">Ami3637_03710</name>
</gene>
<reference evidence="2 3" key="1">
    <citation type="submission" date="2020-01" db="EMBL/GenBank/DDBJ databases">
        <title>Genomic analysis of Aminipila sp. CBA3637.</title>
        <authorList>
            <person name="Kim Y.B."/>
            <person name="Roh S.W."/>
        </authorList>
    </citation>
    <scope>NUCLEOTIDE SEQUENCE [LARGE SCALE GENOMIC DNA]</scope>
    <source>
        <strain evidence="2 3">CBA3637</strain>
    </source>
</reference>
<name>A0A6P1MJ29_9FIRM</name>
<dbReference type="Gene3D" id="3.40.33.10">
    <property type="entry name" value="CAP"/>
    <property type="match status" value="1"/>
</dbReference>
<accession>A0A6P1MJ29</accession>
<feature type="transmembrane region" description="Helical" evidence="1">
    <location>
        <begin position="17"/>
        <end position="34"/>
    </location>
</feature>
<proteinExistence type="predicted"/>
<dbReference type="RefSeq" id="WP_162361380.1">
    <property type="nucleotide sequence ID" value="NZ_CP047591.1"/>
</dbReference>
<evidence type="ECO:0000313" key="2">
    <source>
        <dbReference type="EMBL" id="QHI71606.1"/>
    </source>
</evidence>
<dbReference type="EMBL" id="CP047591">
    <property type="protein sequence ID" value="QHI71606.1"/>
    <property type="molecule type" value="Genomic_DNA"/>
</dbReference>
<evidence type="ECO:0000313" key="3">
    <source>
        <dbReference type="Proteomes" id="UP000463883"/>
    </source>
</evidence>
<dbReference type="AlphaFoldDB" id="A0A6P1MJ29"/>
<keyword evidence="1" id="KW-0812">Transmembrane</keyword>
<dbReference type="Proteomes" id="UP000463883">
    <property type="component" value="Chromosome"/>
</dbReference>
<dbReference type="InterPro" id="IPR035940">
    <property type="entry name" value="CAP_sf"/>
</dbReference>
<keyword evidence="3" id="KW-1185">Reference proteome</keyword>
<protein>
    <submittedName>
        <fullName evidence="2">DUF4309 domain-containing protein</fullName>
    </submittedName>
</protein>
<keyword evidence="1" id="KW-0472">Membrane</keyword>
<keyword evidence="1" id="KW-1133">Transmembrane helix</keyword>